<comment type="subcellular location">
    <subcellularLocation>
        <location evidence="2">Cytoplasm</location>
    </subcellularLocation>
</comment>
<accession>A0A382WC50</accession>
<evidence type="ECO:0000313" key="11">
    <source>
        <dbReference type="EMBL" id="SVD56446.1"/>
    </source>
</evidence>
<dbReference type="GO" id="GO:0005737">
    <property type="term" value="C:cytoplasm"/>
    <property type="evidence" value="ECO:0007669"/>
    <property type="project" value="UniProtKB-SubCell"/>
</dbReference>
<dbReference type="AlphaFoldDB" id="A0A382WC50"/>
<dbReference type="PANTHER" id="PTHR30100">
    <property type="entry name" value="FATTY ACID/PHOSPHOLIPID SYNTHESIS PROTEIN PLSX"/>
    <property type="match status" value="1"/>
</dbReference>
<dbReference type="SUPFAM" id="SSF53659">
    <property type="entry name" value="Isocitrate/Isopropylmalate dehydrogenase-like"/>
    <property type="match status" value="1"/>
</dbReference>
<dbReference type="InterPro" id="IPR012281">
    <property type="entry name" value="Phospholipid_synth_PlsX-like"/>
</dbReference>
<dbReference type="EMBL" id="UINC01158743">
    <property type="protein sequence ID" value="SVD56446.1"/>
    <property type="molecule type" value="Genomic_DNA"/>
</dbReference>
<dbReference type="GO" id="GO:0008654">
    <property type="term" value="P:phospholipid biosynthetic process"/>
    <property type="evidence" value="ECO:0007669"/>
    <property type="project" value="UniProtKB-KW"/>
</dbReference>
<feature type="non-terminal residue" evidence="11">
    <location>
        <position position="1"/>
    </location>
</feature>
<dbReference type="InterPro" id="IPR003664">
    <property type="entry name" value="FA_synthesis"/>
</dbReference>
<dbReference type="EC" id="2.3.1.274" evidence="9"/>
<evidence type="ECO:0000256" key="4">
    <source>
        <dbReference type="ARBA" id="ARBA00022516"/>
    </source>
</evidence>
<keyword evidence="5" id="KW-0808">Transferase</keyword>
<proteinExistence type="predicted"/>
<dbReference type="PANTHER" id="PTHR30100:SF1">
    <property type="entry name" value="PHOSPHATE ACYLTRANSFERASE"/>
    <property type="match status" value="1"/>
</dbReference>
<keyword evidence="8" id="KW-1208">Phospholipid metabolism</keyword>
<evidence type="ECO:0000256" key="7">
    <source>
        <dbReference type="ARBA" id="ARBA00023209"/>
    </source>
</evidence>
<name>A0A382WC50_9ZZZZ</name>
<protein>
    <recommendedName>
        <fullName evidence="9">phosphate acyltransferase</fullName>
        <ecNumber evidence="9">2.3.1.274</ecNumber>
    </recommendedName>
</protein>
<comment type="subunit">
    <text evidence="10">Homodimer. Probably interacts with PlsY.</text>
</comment>
<keyword evidence="6" id="KW-0443">Lipid metabolism</keyword>
<evidence type="ECO:0000256" key="1">
    <source>
        <dbReference type="ARBA" id="ARBA00001232"/>
    </source>
</evidence>
<keyword evidence="7" id="KW-0594">Phospholipid biosynthesis</keyword>
<sequence>SRRSYRRFRRRVDYSEYGGAPLLGVAGLAVVGHGRSSVKAVRNALALTHRFVNEDFVQSIDESMSSLSSERRN</sequence>
<dbReference type="GO" id="GO:0006633">
    <property type="term" value="P:fatty acid biosynthetic process"/>
    <property type="evidence" value="ECO:0007669"/>
    <property type="project" value="InterPro"/>
</dbReference>
<comment type="catalytic activity">
    <reaction evidence="1">
        <text>a fatty acyl-[ACP] + phosphate = an acyl phosphate + holo-[ACP]</text>
        <dbReference type="Rhea" id="RHEA:42292"/>
        <dbReference type="Rhea" id="RHEA-COMP:9685"/>
        <dbReference type="Rhea" id="RHEA-COMP:14125"/>
        <dbReference type="ChEBI" id="CHEBI:43474"/>
        <dbReference type="ChEBI" id="CHEBI:59918"/>
        <dbReference type="ChEBI" id="CHEBI:64479"/>
        <dbReference type="ChEBI" id="CHEBI:138651"/>
        <dbReference type="EC" id="2.3.1.274"/>
    </reaction>
</comment>
<dbReference type="Gene3D" id="3.40.718.10">
    <property type="entry name" value="Isopropylmalate Dehydrogenase"/>
    <property type="match status" value="1"/>
</dbReference>
<keyword evidence="4" id="KW-0444">Lipid biosynthesis</keyword>
<organism evidence="11">
    <name type="scientific">marine metagenome</name>
    <dbReference type="NCBI Taxonomy" id="408172"/>
    <lineage>
        <taxon>unclassified sequences</taxon>
        <taxon>metagenomes</taxon>
        <taxon>ecological metagenomes</taxon>
    </lineage>
</organism>
<evidence type="ECO:0000256" key="3">
    <source>
        <dbReference type="ARBA" id="ARBA00022490"/>
    </source>
</evidence>
<evidence type="ECO:0000256" key="2">
    <source>
        <dbReference type="ARBA" id="ARBA00004496"/>
    </source>
</evidence>
<evidence type="ECO:0000256" key="6">
    <source>
        <dbReference type="ARBA" id="ARBA00023098"/>
    </source>
</evidence>
<keyword evidence="3" id="KW-0963">Cytoplasm</keyword>
<evidence type="ECO:0000256" key="10">
    <source>
        <dbReference type="ARBA" id="ARBA00046608"/>
    </source>
</evidence>
<dbReference type="Pfam" id="PF02504">
    <property type="entry name" value="FA_synthesis"/>
    <property type="match status" value="1"/>
</dbReference>
<dbReference type="GO" id="GO:0043811">
    <property type="term" value="F:phosphate:acyl-[acyl carrier protein] acyltransferase activity"/>
    <property type="evidence" value="ECO:0007669"/>
    <property type="project" value="UniProtKB-EC"/>
</dbReference>
<reference evidence="11" key="1">
    <citation type="submission" date="2018-05" db="EMBL/GenBank/DDBJ databases">
        <authorList>
            <person name="Lanie J.A."/>
            <person name="Ng W.-L."/>
            <person name="Kazmierczak K.M."/>
            <person name="Andrzejewski T.M."/>
            <person name="Davidsen T.M."/>
            <person name="Wayne K.J."/>
            <person name="Tettelin H."/>
            <person name="Glass J.I."/>
            <person name="Rusch D."/>
            <person name="Podicherti R."/>
            <person name="Tsui H.-C.T."/>
            <person name="Winkler M.E."/>
        </authorList>
    </citation>
    <scope>NUCLEOTIDE SEQUENCE</scope>
</reference>
<evidence type="ECO:0000256" key="8">
    <source>
        <dbReference type="ARBA" id="ARBA00023264"/>
    </source>
</evidence>
<gene>
    <name evidence="11" type="ORF">METZ01_LOCUS409300</name>
</gene>
<evidence type="ECO:0000256" key="9">
    <source>
        <dbReference type="ARBA" id="ARBA00024069"/>
    </source>
</evidence>
<evidence type="ECO:0000256" key="5">
    <source>
        <dbReference type="ARBA" id="ARBA00022679"/>
    </source>
</evidence>